<dbReference type="EMBL" id="WJEE01000015">
    <property type="protein sequence ID" value="MRI66406.1"/>
    <property type="molecule type" value="Genomic_DNA"/>
</dbReference>
<keyword evidence="9" id="KW-1185">Reference proteome</keyword>
<dbReference type="AlphaFoldDB" id="A0A6N7R336"/>
<keyword evidence="3 5" id="KW-0802">TPR repeat</keyword>
<evidence type="ECO:0000256" key="3">
    <source>
        <dbReference type="ARBA" id="ARBA00022803"/>
    </source>
</evidence>
<evidence type="ECO:0000313" key="9">
    <source>
        <dbReference type="Proteomes" id="UP000435187"/>
    </source>
</evidence>
<dbReference type="SMART" id="SM00028">
    <property type="entry name" value="TPR"/>
    <property type="match status" value="2"/>
</dbReference>
<keyword evidence="6" id="KW-1133">Transmembrane helix</keyword>
<sequence length="569" mass="66619">MINWNLLGIEPTKDLNVIKKAYAKQLPQFHPEDDPEGYQQLRKAYEEAIEYAKDEKTNWEEPITTESAPTPITPKESWQDHFLRIFNDIEKRIDIREWQKLLDAEAIWQIEEYPKVKTFITSHVREYPNLPLEIWQLLARIFDWQETDVDLIERNILGHHQFRYTYAASQTDIDHDLFFSYRDKVAQAILANNHNSAKQLLQRAKAIFDHDPDLLKMEGLICKELHEWQQAIQAYEKCLAIDPDDMDSYGEQIDILFQMGRWNEVIEHASTFLNHYPSNGVRLLMAKALIRLNRDEEAKNEIEQILSEDQYDIEAILLAEQLKNKRSNPFSLKEIIRYSKRLLPLWRIGILLVMTILFQISISETVKEYTGYSYTDWIKNGFQSKEIIEADTMELLRETVDNQDELVNVTIEDATHTGLYETVGTIEGKEQTGFFKLSEVKDMERLLGKNALAVYVGYVDDVAVPFTLQEKVEDTSYHESKTIVLNAEWNHFPDQALTAIKDSFNAHLPPFYQEAPAFIVEDKYLQTDHLELIGDTLPFDVYIYMLINCCILCTVLAMVIKRFRIFLGW</sequence>
<keyword evidence="1" id="KW-0235">DNA replication</keyword>
<reference evidence="8 9" key="1">
    <citation type="submission" date="2019-10" db="EMBL/GenBank/DDBJ databases">
        <title>Gracilibacillus salitolerans sp. nov., a moderate halophile isolated from a saline soil in northwest China.</title>
        <authorList>
            <person name="Gan L."/>
        </authorList>
    </citation>
    <scope>NUCLEOTIDE SEQUENCE [LARGE SCALE GENOMIC DNA]</scope>
    <source>
        <strain evidence="8 9">TP2-8</strain>
    </source>
</reference>
<evidence type="ECO:0000256" key="1">
    <source>
        <dbReference type="ARBA" id="ARBA00022705"/>
    </source>
</evidence>
<evidence type="ECO:0000259" key="7">
    <source>
        <dbReference type="PROSITE" id="PS50076"/>
    </source>
</evidence>
<evidence type="ECO:0000256" key="6">
    <source>
        <dbReference type="SAM" id="Phobius"/>
    </source>
</evidence>
<keyword evidence="6" id="KW-0472">Membrane</keyword>
<keyword evidence="6" id="KW-0812">Transmembrane</keyword>
<dbReference type="InterPro" id="IPR001623">
    <property type="entry name" value="DnaJ_domain"/>
</dbReference>
<feature type="repeat" description="TPR" evidence="5">
    <location>
        <begin position="212"/>
        <end position="245"/>
    </location>
</feature>
<dbReference type="GO" id="GO:0006260">
    <property type="term" value="P:DNA replication"/>
    <property type="evidence" value="ECO:0007669"/>
    <property type="project" value="UniProtKB-KW"/>
</dbReference>
<keyword evidence="2" id="KW-0677">Repeat</keyword>
<dbReference type="Proteomes" id="UP000435187">
    <property type="component" value="Unassembled WGS sequence"/>
</dbReference>
<dbReference type="InterPro" id="IPR036869">
    <property type="entry name" value="J_dom_sf"/>
</dbReference>
<dbReference type="SUPFAM" id="SSF46565">
    <property type="entry name" value="Chaperone J-domain"/>
    <property type="match status" value="1"/>
</dbReference>
<dbReference type="CDD" id="cd06257">
    <property type="entry name" value="DnaJ"/>
    <property type="match status" value="1"/>
</dbReference>
<keyword evidence="4" id="KW-0346">Stress response</keyword>
<evidence type="ECO:0000256" key="4">
    <source>
        <dbReference type="ARBA" id="ARBA00023016"/>
    </source>
</evidence>
<dbReference type="Pfam" id="PF07719">
    <property type="entry name" value="TPR_2"/>
    <property type="match status" value="1"/>
</dbReference>
<evidence type="ECO:0000256" key="2">
    <source>
        <dbReference type="ARBA" id="ARBA00022737"/>
    </source>
</evidence>
<dbReference type="PROSITE" id="PS50076">
    <property type="entry name" value="DNAJ_2"/>
    <property type="match status" value="1"/>
</dbReference>
<dbReference type="InterPro" id="IPR011990">
    <property type="entry name" value="TPR-like_helical_dom_sf"/>
</dbReference>
<dbReference type="InterPro" id="IPR013105">
    <property type="entry name" value="TPR_2"/>
</dbReference>
<dbReference type="PROSITE" id="PS50005">
    <property type="entry name" value="TPR"/>
    <property type="match status" value="1"/>
</dbReference>
<evidence type="ECO:0000256" key="5">
    <source>
        <dbReference type="PROSITE-ProRule" id="PRU00339"/>
    </source>
</evidence>
<proteinExistence type="predicted"/>
<gene>
    <name evidence="8" type="ORF">GH885_08580</name>
</gene>
<accession>A0A6N7R336</accession>
<dbReference type="InterPro" id="IPR019734">
    <property type="entry name" value="TPR_rpt"/>
</dbReference>
<evidence type="ECO:0000313" key="8">
    <source>
        <dbReference type="EMBL" id="MRI66406.1"/>
    </source>
</evidence>
<dbReference type="Gene3D" id="1.25.40.10">
    <property type="entry name" value="Tetratricopeptide repeat domain"/>
    <property type="match status" value="2"/>
</dbReference>
<protein>
    <submittedName>
        <fullName evidence="8">Tetratricopeptide repeat protein</fullName>
    </submittedName>
</protein>
<dbReference type="RefSeq" id="WP_153835133.1">
    <property type="nucleotide sequence ID" value="NZ_JBHUMW010000054.1"/>
</dbReference>
<comment type="caution">
    <text evidence="8">The sequence shown here is derived from an EMBL/GenBank/DDBJ whole genome shotgun (WGS) entry which is preliminary data.</text>
</comment>
<feature type="transmembrane region" description="Helical" evidence="6">
    <location>
        <begin position="541"/>
        <end position="560"/>
    </location>
</feature>
<name>A0A6N7R336_9BACI</name>
<organism evidence="8 9">
    <name type="scientific">Gracilibacillus thailandensis</name>
    <dbReference type="NCBI Taxonomy" id="563735"/>
    <lineage>
        <taxon>Bacteria</taxon>
        <taxon>Bacillati</taxon>
        <taxon>Bacillota</taxon>
        <taxon>Bacilli</taxon>
        <taxon>Bacillales</taxon>
        <taxon>Bacillaceae</taxon>
        <taxon>Gracilibacillus</taxon>
    </lineage>
</organism>
<dbReference type="SUPFAM" id="SSF48452">
    <property type="entry name" value="TPR-like"/>
    <property type="match status" value="1"/>
</dbReference>
<feature type="domain" description="J" evidence="7">
    <location>
        <begin position="2"/>
        <end position="63"/>
    </location>
</feature>